<dbReference type="OrthoDB" id="7181295at2"/>
<comment type="similarity">
    <text evidence="3">Belongs to the flagella basal body rod proteins family.</text>
</comment>
<dbReference type="SUPFAM" id="SSF64518">
    <property type="entry name" value="Phase 1 flagellin"/>
    <property type="match status" value="1"/>
</dbReference>
<keyword evidence="5" id="KW-0964">Secreted</keyword>
<dbReference type="PANTHER" id="PTHR30033">
    <property type="entry name" value="FLAGELLAR HOOK-ASSOCIATED PROTEIN 1"/>
    <property type="match status" value="1"/>
</dbReference>
<accession>A0A327KTE8</accession>
<evidence type="ECO:0000259" key="7">
    <source>
        <dbReference type="Pfam" id="PF06429"/>
    </source>
</evidence>
<keyword evidence="9" id="KW-0969">Cilium</keyword>
<sequence>MLTRAFDTATAGLKATQFAMGSVSRNIANAGVAGYVKRTVTTVSGPGNAGVATSEIARSFEMSALTQMRLETSRAAFASAELALSSQIDKLFGAPGQSTSLDGRLNALTQACQGLASNPGSAPVRRSTVGAACVLADQVRSIADSMESFRKGVDGRLASDVSVANGLLTSIASLNVKVATATDTSSRADLLDRRDHQITQLASLLDVTPSTLADGSASLMTPSGVLLVDRGTAARLAVAARGSDTAIAASPQTRLGNRLTAVLPGGSEIELDQRGVRSGSIAAALDLGNRALPRAQRRLDDLAFGLSQSLTDKRVSAKASGTGFELTASDLTDLKPGNSIVISIETAGARSNVILVASAQASRAVDPSLTIDSNARAQTFRIPTAPASTQDFASSITAALGMVAPGLAATSNADGTVLVSGAGVRSVVATITQPTSARDFSASRLQLPLFVDGAAGTLITGSLDDGAQRLGLARRLAVNPLLIENPSPLAVRSDGTPDPARMGFVFDALTKSTQTFSSASGIGGTSAPHETTIVSFAQDVIAAEGDAATRAKTGDERQRVALAAAQGAYSRSAGVNLDEEMSRLITLQTAYAANARVLTAAREMLDTLLRS</sequence>
<dbReference type="Pfam" id="PF06429">
    <property type="entry name" value="Flg_bbr_C"/>
    <property type="match status" value="1"/>
</dbReference>
<feature type="domain" description="Flagellar basal-body/hook protein C-terminal" evidence="7">
    <location>
        <begin position="569"/>
        <end position="610"/>
    </location>
</feature>
<keyword evidence="9" id="KW-0966">Cell projection</keyword>
<evidence type="ECO:0000256" key="1">
    <source>
        <dbReference type="ARBA" id="ARBA00004365"/>
    </source>
</evidence>
<dbReference type="PRINTS" id="PR01005">
    <property type="entry name" value="FLGHOOKAP1"/>
</dbReference>
<evidence type="ECO:0000256" key="2">
    <source>
        <dbReference type="ARBA" id="ARBA00004613"/>
    </source>
</evidence>
<evidence type="ECO:0000259" key="8">
    <source>
        <dbReference type="Pfam" id="PF22638"/>
    </source>
</evidence>
<evidence type="ECO:0000313" key="10">
    <source>
        <dbReference type="Proteomes" id="UP000248863"/>
    </source>
</evidence>
<evidence type="ECO:0000256" key="6">
    <source>
        <dbReference type="ARBA" id="ARBA00023143"/>
    </source>
</evidence>
<keyword evidence="9" id="KW-0282">Flagellum</keyword>
<evidence type="ECO:0000256" key="5">
    <source>
        <dbReference type="ARBA" id="ARBA00022525"/>
    </source>
</evidence>
<dbReference type="GO" id="GO:0044780">
    <property type="term" value="P:bacterial-type flagellum assembly"/>
    <property type="evidence" value="ECO:0007669"/>
    <property type="project" value="InterPro"/>
</dbReference>
<dbReference type="AlphaFoldDB" id="A0A327KTE8"/>
<dbReference type="RefSeq" id="WP_111355124.1">
    <property type="nucleotide sequence ID" value="NZ_NHSK01000106.1"/>
</dbReference>
<name>A0A327KTE8_9BRAD</name>
<evidence type="ECO:0000256" key="4">
    <source>
        <dbReference type="ARBA" id="ARBA00016244"/>
    </source>
</evidence>
<keyword evidence="10" id="KW-1185">Reference proteome</keyword>
<dbReference type="EMBL" id="NPEU01000003">
    <property type="protein sequence ID" value="RAI42190.1"/>
    <property type="molecule type" value="Genomic_DNA"/>
</dbReference>
<feature type="domain" description="Flagellar hook-associated protein FlgK helical" evidence="8">
    <location>
        <begin position="86"/>
        <end position="309"/>
    </location>
</feature>
<dbReference type="InterPro" id="IPR002371">
    <property type="entry name" value="FlgK"/>
</dbReference>
<evidence type="ECO:0000313" key="9">
    <source>
        <dbReference type="EMBL" id="RAI42190.1"/>
    </source>
</evidence>
<comment type="subcellular location">
    <subcellularLocation>
        <location evidence="1">Bacterial flagellum</location>
    </subcellularLocation>
    <subcellularLocation>
        <location evidence="2">Secreted</location>
    </subcellularLocation>
</comment>
<comment type="caution">
    <text evidence="9">The sequence shown here is derived from an EMBL/GenBank/DDBJ whole genome shotgun (WGS) entry which is preliminary data.</text>
</comment>
<gene>
    <name evidence="9" type="primary">flgK</name>
    <name evidence="9" type="ORF">CH338_00735</name>
</gene>
<proteinExistence type="inferred from homology"/>
<protein>
    <recommendedName>
        <fullName evidence="4">Flagellar hook-associated protein 1</fullName>
    </recommendedName>
</protein>
<dbReference type="GO" id="GO:0009424">
    <property type="term" value="C:bacterial-type flagellum hook"/>
    <property type="evidence" value="ECO:0007669"/>
    <property type="project" value="InterPro"/>
</dbReference>
<dbReference type="InterPro" id="IPR053927">
    <property type="entry name" value="FlgK_helical"/>
</dbReference>
<keyword evidence="6" id="KW-0975">Bacterial flagellum</keyword>
<dbReference type="Pfam" id="PF22638">
    <property type="entry name" value="FlgK_D1"/>
    <property type="match status" value="1"/>
</dbReference>
<dbReference type="InterPro" id="IPR010930">
    <property type="entry name" value="Flg_bb/hook_C_dom"/>
</dbReference>
<dbReference type="NCBIfam" id="TIGR02492">
    <property type="entry name" value="flgK_ends"/>
    <property type="match status" value="1"/>
</dbReference>
<dbReference type="Proteomes" id="UP000248863">
    <property type="component" value="Unassembled WGS sequence"/>
</dbReference>
<evidence type="ECO:0000256" key="3">
    <source>
        <dbReference type="ARBA" id="ARBA00009677"/>
    </source>
</evidence>
<organism evidence="9 10">
    <name type="scientific">Rhodoplanes elegans</name>
    <dbReference type="NCBI Taxonomy" id="29408"/>
    <lineage>
        <taxon>Bacteria</taxon>
        <taxon>Pseudomonadati</taxon>
        <taxon>Pseudomonadota</taxon>
        <taxon>Alphaproteobacteria</taxon>
        <taxon>Hyphomicrobiales</taxon>
        <taxon>Nitrobacteraceae</taxon>
        <taxon>Rhodoplanes</taxon>
    </lineage>
</organism>
<reference evidence="9 10" key="1">
    <citation type="submission" date="2017-07" db="EMBL/GenBank/DDBJ databases">
        <title>Draft Genome Sequences of Select Purple Nonsulfur Bacteria.</title>
        <authorList>
            <person name="Lasarre B."/>
            <person name="Mckinlay J.B."/>
        </authorList>
    </citation>
    <scope>NUCLEOTIDE SEQUENCE [LARGE SCALE GENOMIC DNA]</scope>
    <source>
        <strain evidence="9 10">DSM 11907</strain>
    </source>
</reference>
<dbReference type="PANTHER" id="PTHR30033:SF1">
    <property type="entry name" value="FLAGELLAR HOOK-ASSOCIATED PROTEIN 1"/>
    <property type="match status" value="1"/>
</dbReference>
<dbReference type="GO" id="GO:0005576">
    <property type="term" value="C:extracellular region"/>
    <property type="evidence" value="ECO:0007669"/>
    <property type="project" value="UniProtKB-SubCell"/>
</dbReference>
<dbReference type="GO" id="GO:0005198">
    <property type="term" value="F:structural molecule activity"/>
    <property type="evidence" value="ECO:0007669"/>
    <property type="project" value="InterPro"/>
</dbReference>